<evidence type="ECO:0000256" key="5">
    <source>
        <dbReference type="ARBA" id="ARBA00034489"/>
    </source>
</evidence>
<dbReference type="EMBL" id="AP014688">
    <property type="protein sequence ID" value="BAR63641.1"/>
    <property type="molecule type" value="Genomic_DNA"/>
</dbReference>
<evidence type="ECO:0000259" key="6">
    <source>
        <dbReference type="Pfam" id="PF03942"/>
    </source>
</evidence>
<gene>
    <name evidence="7" type="ORF">NK6_d_82</name>
</gene>
<evidence type="ECO:0000256" key="2">
    <source>
        <dbReference type="ARBA" id="ARBA00022679"/>
    </source>
</evidence>
<evidence type="ECO:0000313" key="7">
    <source>
        <dbReference type="EMBL" id="BAR63641.1"/>
    </source>
</evidence>
<keyword evidence="2" id="KW-0808">Transferase</keyword>
<geneLocation type="plasmid" evidence="8">
    <name>pNK6d DNA</name>
</geneLocation>
<evidence type="ECO:0000256" key="4">
    <source>
        <dbReference type="ARBA" id="ARBA00022694"/>
    </source>
</evidence>
<dbReference type="InterPro" id="IPR039262">
    <property type="entry name" value="DTWD2/TAPT"/>
</dbReference>
<name>A0A0E4FZR5_9BRAD</name>
<keyword evidence="4" id="KW-0819">tRNA processing</keyword>
<sequence length="122" mass="13862">MLLLDGTWSQAKALWWRNPWMLKCQRVILNPSRYGRLRREPRKDGLSTIEAAATLLSGLERRPDIAETLNASFGYCPESFALLIRRRLRFQRVVADRAVACSCSIWSTTPFRQCAAAGPPPN</sequence>
<protein>
    <recommendedName>
        <fullName evidence="1">tRNA-uridine aminocarboxypropyltransferase</fullName>
        <ecNumber evidence="1">2.5.1.25</ecNumber>
    </recommendedName>
</protein>
<accession>A0A0E4FZR5</accession>
<evidence type="ECO:0000313" key="8">
    <source>
        <dbReference type="Proteomes" id="UP000063308"/>
    </source>
</evidence>
<keyword evidence="7" id="KW-0614">Plasmid</keyword>
<evidence type="ECO:0000256" key="1">
    <source>
        <dbReference type="ARBA" id="ARBA00012386"/>
    </source>
</evidence>
<dbReference type="PANTHER" id="PTHR21392:SF0">
    <property type="entry name" value="TRNA-URIDINE AMINOCARBOXYPROPYLTRANSFERASE 2"/>
    <property type="match status" value="1"/>
</dbReference>
<dbReference type="GO" id="GO:0016432">
    <property type="term" value="F:tRNA-uridine aminocarboxypropyltransferase activity"/>
    <property type="evidence" value="ECO:0007669"/>
    <property type="project" value="UniProtKB-EC"/>
</dbReference>
<evidence type="ECO:0000256" key="3">
    <source>
        <dbReference type="ARBA" id="ARBA00022691"/>
    </source>
</evidence>
<comment type="similarity">
    <text evidence="5">Belongs to the TDD superfamily. DTWD2 family.</text>
</comment>
<dbReference type="GO" id="GO:0008033">
    <property type="term" value="P:tRNA processing"/>
    <property type="evidence" value="ECO:0007669"/>
    <property type="project" value="UniProtKB-KW"/>
</dbReference>
<proteinExistence type="inferred from homology"/>
<dbReference type="EC" id="2.5.1.25" evidence="1"/>
<reference evidence="7 8" key="1">
    <citation type="submission" date="2014-11" db="EMBL/GenBank/DDBJ databases">
        <title>Symbiosis island explosion on the genome of extra-slow-growing strains of soybean bradyrhizobia with massive insertion sequences.</title>
        <authorList>
            <person name="Iida T."/>
            <person name="Minamisawa K."/>
        </authorList>
    </citation>
    <scope>NUCLEOTIDE SEQUENCE [LARGE SCALE GENOMIC DNA]</scope>
    <source>
        <strain evidence="7 8">NK6</strain>
        <plasmid evidence="8">pNK6d DNA</plasmid>
    </source>
</reference>
<keyword evidence="3" id="KW-0949">S-adenosyl-L-methionine</keyword>
<feature type="domain" description="DTW" evidence="6">
    <location>
        <begin position="2"/>
        <end position="75"/>
    </location>
</feature>
<dbReference type="PANTHER" id="PTHR21392">
    <property type="entry name" value="TRNA-URIDINE AMINOCARBOXYPROPYLTRANSFERASE 2"/>
    <property type="match status" value="1"/>
</dbReference>
<dbReference type="InterPro" id="IPR005636">
    <property type="entry name" value="DTW"/>
</dbReference>
<organism evidence="7 8">
    <name type="scientific">Bradyrhizobium diazoefficiens</name>
    <dbReference type="NCBI Taxonomy" id="1355477"/>
    <lineage>
        <taxon>Bacteria</taxon>
        <taxon>Pseudomonadati</taxon>
        <taxon>Pseudomonadota</taxon>
        <taxon>Alphaproteobacteria</taxon>
        <taxon>Hyphomicrobiales</taxon>
        <taxon>Nitrobacteraceae</taxon>
        <taxon>Bradyrhizobium</taxon>
    </lineage>
</organism>
<dbReference type="AlphaFoldDB" id="A0A0E4FZR5"/>
<dbReference type="Pfam" id="PF03942">
    <property type="entry name" value="DTW"/>
    <property type="match status" value="1"/>
</dbReference>
<dbReference type="Proteomes" id="UP000063308">
    <property type="component" value="Plasmid pNK6d"/>
</dbReference>